<dbReference type="InterPro" id="IPR015190">
    <property type="entry name" value="Elong_fac_SelB-wing-hlx_typ-2"/>
</dbReference>
<dbReference type="NCBIfam" id="TIGR00475">
    <property type="entry name" value="selB"/>
    <property type="match status" value="1"/>
</dbReference>
<dbReference type="Gene3D" id="1.10.10.2770">
    <property type="match status" value="1"/>
</dbReference>
<evidence type="ECO:0000313" key="11">
    <source>
        <dbReference type="Proteomes" id="UP000055060"/>
    </source>
</evidence>
<dbReference type="InterPro" id="IPR015191">
    <property type="entry name" value="SelB_WHD4"/>
</dbReference>
<dbReference type="Pfam" id="PF09107">
    <property type="entry name" value="WHD_3rd_SelB"/>
    <property type="match status" value="1"/>
</dbReference>
<evidence type="ECO:0000256" key="8">
    <source>
        <dbReference type="ARBA" id="ARBA00031615"/>
    </source>
</evidence>
<dbReference type="Pfam" id="PF03144">
    <property type="entry name" value="GTP_EFTU_D2"/>
    <property type="match status" value="1"/>
</dbReference>
<keyword evidence="5" id="KW-0648">Protein biosynthesis</keyword>
<evidence type="ECO:0000256" key="3">
    <source>
        <dbReference type="ARBA" id="ARBA00022490"/>
    </source>
</evidence>
<dbReference type="CDD" id="cd03696">
    <property type="entry name" value="SelB_II"/>
    <property type="match status" value="1"/>
</dbReference>
<dbReference type="PANTHER" id="PTHR43721:SF22">
    <property type="entry name" value="ELONGATION FACTOR TU, MITOCHONDRIAL"/>
    <property type="match status" value="1"/>
</dbReference>
<dbReference type="GO" id="GO:0003746">
    <property type="term" value="F:translation elongation factor activity"/>
    <property type="evidence" value="ECO:0007669"/>
    <property type="project" value="UniProtKB-KW"/>
</dbReference>
<dbReference type="InterPro" id="IPR036388">
    <property type="entry name" value="WH-like_DNA-bd_sf"/>
</dbReference>
<dbReference type="Proteomes" id="UP000055060">
    <property type="component" value="Unassembled WGS sequence"/>
</dbReference>
<evidence type="ECO:0000313" key="10">
    <source>
        <dbReference type="EMBL" id="GAP14198.1"/>
    </source>
</evidence>
<dbReference type="InterPro" id="IPR009001">
    <property type="entry name" value="Transl_elong_EF1A/Init_IF2_C"/>
</dbReference>
<dbReference type="PROSITE" id="PS51722">
    <property type="entry name" value="G_TR_2"/>
    <property type="match status" value="1"/>
</dbReference>
<evidence type="ECO:0000256" key="4">
    <source>
        <dbReference type="ARBA" id="ARBA00022741"/>
    </source>
</evidence>
<dbReference type="SUPFAM" id="SSF52540">
    <property type="entry name" value="P-loop containing nucleoside triphosphate hydrolases"/>
    <property type="match status" value="1"/>
</dbReference>
<dbReference type="InterPro" id="IPR027417">
    <property type="entry name" value="P-loop_NTPase"/>
</dbReference>
<dbReference type="PRINTS" id="PR00315">
    <property type="entry name" value="ELONGATNFCT"/>
</dbReference>
<dbReference type="RefSeq" id="WP_075073482.1">
    <property type="nucleotide sequence ID" value="NZ_DF967972.1"/>
</dbReference>
<dbReference type="InterPro" id="IPR004535">
    <property type="entry name" value="Transl_elong_SelB"/>
</dbReference>
<keyword evidence="10" id="KW-0251">Elongation factor</keyword>
<dbReference type="PANTHER" id="PTHR43721">
    <property type="entry name" value="ELONGATION FACTOR TU-RELATED"/>
    <property type="match status" value="1"/>
</dbReference>
<organism evidence="10">
    <name type="scientific">Longilinea arvoryzae</name>
    <dbReference type="NCBI Taxonomy" id="360412"/>
    <lineage>
        <taxon>Bacteria</taxon>
        <taxon>Bacillati</taxon>
        <taxon>Chloroflexota</taxon>
        <taxon>Anaerolineae</taxon>
        <taxon>Anaerolineales</taxon>
        <taxon>Anaerolineaceae</taxon>
        <taxon>Longilinea</taxon>
    </lineage>
</organism>
<sequence>MHVIGTAGHVDHGKSALVAALTGTHPDRLKEEQEREMTIDLGFAWLTLPDGAPVGIVDVPGHRDFIENMLAGVGGIDAALFVVAADEGVMPQTREHLAILDLLQVQSGVVALTKTDLVQDADWLDLVEEDVRQALRGSVLENAPLVRVSARKRTGLEELLKALSDCLANTQPRPDLGRPRLPVDRVFSISGFGTVVTGTLIDGCFRTGDEVEVLPTGKRGRIRGLQTHKQKEEIAFPGSRTAVNISGVDLPEVQRGYVLAIPGKYRPTQRIDVHFRLLKDAAGPLKHSAEVKLFLGASEVLARARLLGVEQILPGEQGWLQFELRQPVVAVRGDRYILRRPSPGETLGGGIVVDPQPAGRHKRFDAEVLRGLDALRQGSPADVLLQASLALGAAPLAQVVARSRLASRQAEAAIAELIQNGQLQLLEEGRLEADSDLLVMPTGLWEQEAKRALQELDAFHKAYPLRSGMPREALKSRSKMSTRVFNAALHHLAQLGSVVERGSVTVRAGFQVTFSAQQAERVARLLRRFELEPNAPPSYKDSMAEVGEDVLDVLLERGDLVLVSEDVLFRKADYERLVQAVIAYLQEHGTLTVAEFRDLSNTSRKYALALLEHLDAEKITVREGDFRRLQNIPNR</sequence>
<comment type="function">
    <text evidence="7">Translation factor necessary for the incorporation of selenocysteine into proteins. It probably replaces EF-Tu for the insertion of selenocysteine directed by the UGA codon. SelB binds GTP and GDP.</text>
</comment>
<dbReference type="STRING" id="360412.LARV_01964"/>
<reference evidence="10" key="1">
    <citation type="submission" date="2015-07" db="EMBL/GenBank/DDBJ databases">
        <title>Draft Genome Sequences of Anaerolinea thermolimosa IMO-1, Bellilinea caldifistulae GOMI-1, Leptolinea tardivitalis YMTK-2, Levilinea saccharolytica KIBI-1,Longilinea arvoryzae KOME-1, Previously Described as Members of the Anaerolineaceae (Chloroflexi).</title>
        <authorList>
            <person name="Sekiguchi Y."/>
            <person name="Ohashi A."/>
            <person name="Matsuura N."/>
            <person name="Tourlousse M.D."/>
        </authorList>
    </citation>
    <scope>NUCLEOTIDE SEQUENCE [LARGE SCALE GENOMIC DNA]</scope>
    <source>
        <strain evidence="10">KOME-1</strain>
    </source>
</reference>
<dbReference type="GO" id="GO:0003723">
    <property type="term" value="F:RNA binding"/>
    <property type="evidence" value="ECO:0007669"/>
    <property type="project" value="InterPro"/>
</dbReference>
<dbReference type="InterPro" id="IPR000795">
    <property type="entry name" value="T_Tr_GTP-bd_dom"/>
</dbReference>
<dbReference type="Pfam" id="PF00009">
    <property type="entry name" value="GTP_EFTU"/>
    <property type="match status" value="1"/>
</dbReference>
<dbReference type="SUPFAM" id="SSF46785">
    <property type="entry name" value="Winged helix' DNA-binding domain"/>
    <property type="match status" value="2"/>
</dbReference>
<dbReference type="GO" id="GO:0001514">
    <property type="term" value="P:selenocysteine incorporation"/>
    <property type="evidence" value="ECO:0007669"/>
    <property type="project" value="InterPro"/>
</dbReference>
<evidence type="ECO:0000259" key="9">
    <source>
        <dbReference type="PROSITE" id="PS51722"/>
    </source>
</evidence>
<feature type="domain" description="Tr-type G" evidence="9">
    <location>
        <begin position="1"/>
        <end position="173"/>
    </location>
</feature>
<name>A0A0S7BI88_9CHLR</name>
<dbReference type="Pfam" id="PF25461">
    <property type="entry name" value="Beta-barrel_SelB"/>
    <property type="match status" value="1"/>
</dbReference>
<dbReference type="InterPro" id="IPR009000">
    <property type="entry name" value="Transl_B-barrel_sf"/>
</dbReference>
<dbReference type="Gene3D" id="2.40.30.10">
    <property type="entry name" value="Translation factors"/>
    <property type="match status" value="1"/>
</dbReference>
<keyword evidence="6" id="KW-0342">GTP-binding</keyword>
<dbReference type="CDD" id="cd04171">
    <property type="entry name" value="SelB"/>
    <property type="match status" value="1"/>
</dbReference>
<proteinExistence type="predicted"/>
<dbReference type="InterPro" id="IPR057335">
    <property type="entry name" value="Beta-barrel_SelB"/>
</dbReference>
<dbReference type="SUPFAM" id="SSF50447">
    <property type="entry name" value="Translation proteins"/>
    <property type="match status" value="1"/>
</dbReference>
<dbReference type="InterPro" id="IPR050055">
    <property type="entry name" value="EF-Tu_GTPase"/>
</dbReference>
<evidence type="ECO:0000256" key="5">
    <source>
        <dbReference type="ARBA" id="ARBA00022917"/>
    </source>
</evidence>
<keyword evidence="3" id="KW-0963">Cytoplasm</keyword>
<dbReference type="CDD" id="cd15491">
    <property type="entry name" value="selB_III"/>
    <property type="match status" value="1"/>
</dbReference>
<accession>A0A0S7BI88</accession>
<dbReference type="AlphaFoldDB" id="A0A0S7BI88"/>
<gene>
    <name evidence="10" type="ORF">LARV_01964</name>
</gene>
<keyword evidence="11" id="KW-1185">Reference proteome</keyword>
<dbReference type="EMBL" id="DF967972">
    <property type="protein sequence ID" value="GAP14198.1"/>
    <property type="molecule type" value="Genomic_DNA"/>
</dbReference>
<protein>
    <recommendedName>
        <fullName evidence="2">Selenocysteine-specific elongation factor</fullName>
    </recommendedName>
    <alternativeName>
        <fullName evidence="8">SelB translation factor</fullName>
    </alternativeName>
</protein>
<dbReference type="GO" id="GO:0005829">
    <property type="term" value="C:cytosol"/>
    <property type="evidence" value="ECO:0007669"/>
    <property type="project" value="TreeGrafter"/>
</dbReference>
<dbReference type="GO" id="GO:0005525">
    <property type="term" value="F:GTP binding"/>
    <property type="evidence" value="ECO:0007669"/>
    <property type="project" value="UniProtKB-KW"/>
</dbReference>
<evidence type="ECO:0000256" key="2">
    <source>
        <dbReference type="ARBA" id="ARBA00015953"/>
    </source>
</evidence>
<evidence type="ECO:0000256" key="1">
    <source>
        <dbReference type="ARBA" id="ARBA00004496"/>
    </source>
</evidence>
<evidence type="ECO:0000256" key="6">
    <source>
        <dbReference type="ARBA" id="ARBA00023134"/>
    </source>
</evidence>
<dbReference type="Gene3D" id="3.40.50.300">
    <property type="entry name" value="P-loop containing nucleotide triphosphate hydrolases"/>
    <property type="match status" value="1"/>
</dbReference>
<dbReference type="OrthoDB" id="9804504at2"/>
<dbReference type="InterPro" id="IPR036390">
    <property type="entry name" value="WH_DNA-bd_sf"/>
</dbReference>
<dbReference type="GO" id="GO:0003924">
    <property type="term" value="F:GTPase activity"/>
    <property type="evidence" value="ECO:0007669"/>
    <property type="project" value="InterPro"/>
</dbReference>
<dbReference type="Pfam" id="PF09106">
    <property type="entry name" value="WHD_2nd_SelB"/>
    <property type="match status" value="1"/>
</dbReference>
<dbReference type="SUPFAM" id="SSF50465">
    <property type="entry name" value="EF-Tu/eEF-1alpha/eIF2-gamma C-terminal domain"/>
    <property type="match status" value="1"/>
</dbReference>
<comment type="subcellular location">
    <subcellularLocation>
        <location evidence="1">Cytoplasm</location>
    </subcellularLocation>
</comment>
<evidence type="ECO:0000256" key="7">
    <source>
        <dbReference type="ARBA" id="ARBA00025526"/>
    </source>
</evidence>
<keyword evidence="4" id="KW-0547">Nucleotide-binding</keyword>
<dbReference type="Gene3D" id="1.10.10.10">
    <property type="entry name" value="Winged helix-like DNA-binding domain superfamily/Winged helix DNA-binding domain"/>
    <property type="match status" value="1"/>
</dbReference>
<dbReference type="InterPro" id="IPR004161">
    <property type="entry name" value="EFTu-like_2"/>
</dbReference>